<protein>
    <submittedName>
        <fullName evidence="2">Uncharacterized protein</fullName>
    </submittedName>
</protein>
<feature type="compositionally biased region" description="Basic residues" evidence="1">
    <location>
        <begin position="449"/>
        <end position="460"/>
    </location>
</feature>
<evidence type="ECO:0000313" key="2">
    <source>
        <dbReference type="EMBL" id="AIW01870.1"/>
    </source>
</evidence>
<feature type="compositionally biased region" description="Basic and acidic residues" evidence="1">
    <location>
        <begin position="437"/>
        <end position="448"/>
    </location>
</feature>
<dbReference type="EMBL" id="KM502589">
    <property type="protein sequence ID" value="AIW01870.1"/>
    <property type="molecule type" value="Genomic_DNA"/>
</dbReference>
<gene>
    <name evidence="2" type="ORF">YSLV5_ORF12</name>
</gene>
<name>A0A0A0RL25_9VIRU</name>
<dbReference type="KEGG" id="vg:26131757"/>
<evidence type="ECO:0000313" key="3">
    <source>
        <dbReference type="Proteomes" id="UP000201191"/>
    </source>
</evidence>
<accession>A0A0A0RL25</accession>
<organism evidence="2 3">
    <name type="scientific">Yellowstone Lake virophage 5</name>
    <dbReference type="NCBI Taxonomy" id="1557033"/>
    <lineage>
        <taxon>Viruses</taxon>
        <taxon>Varidnaviria</taxon>
        <taxon>Bamfordvirae</taxon>
        <taxon>Preplasmiviricota</taxon>
        <taxon>Polisuviricotina</taxon>
        <taxon>Virophaviricetes</taxon>
        <taxon>Priklausovirales</taxon>
        <taxon>Burtonviroviridae</taxon>
        <taxon>Burquivirus</taxon>
        <taxon>Burquivirus flavolapense</taxon>
    </lineage>
</organism>
<feature type="compositionally biased region" description="Basic and acidic residues" evidence="1">
    <location>
        <begin position="469"/>
        <end position="479"/>
    </location>
</feature>
<proteinExistence type="predicted"/>
<dbReference type="Proteomes" id="UP000201191">
    <property type="component" value="Segment"/>
</dbReference>
<feature type="compositionally biased region" description="Basic residues" evidence="1">
    <location>
        <begin position="485"/>
        <end position="496"/>
    </location>
</feature>
<feature type="region of interest" description="Disordered" evidence="1">
    <location>
        <begin position="407"/>
        <end position="496"/>
    </location>
</feature>
<reference evidence="2 3" key="1">
    <citation type="journal article" date="2014" name="J. Virol.">
        <title>Three novel virophage genomes discovered from Yellowstone Lake metagenomes.</title>
        <authorList>
            <person name="Zhou J."/>
            <person name="Sun D."/>
            <person name="Childers A."/>
            <person name="McDermott T.R."/>
            <person name="Wang Y."/>
            <person name="Liles M.R."/>
        </authorList>
    </citation>
    <scope>NUCLEOTIDE SEQUENCE [LARGE SCALE GENOMIC DNA]</scope>
</reference>
<keyword evidence="3" id="KW-1185">Reference proteome</keyword>
<dbReference type="GeneID" id="26131757"/>
<sequence>MSAVATGGKPGHQVAVQLTFPEVFENVYASFRLPRSDLPQAPSYEPVVPMGDDFQARWHNLQREEAHRRVMNGVMDTRRAQIRANVSHAGYWKMPKAVLGQRKYANASFGAAGFGGFLYSARDEPEGLRGGVLRTAEGQQFGRNRLTDRIAQLNAIEAEKAKMDMMTVAQTSAVPMEVSQGLPDTAGTTAMIEFSTLRQSIMDVLSTGQLERLDVTSVSRFLQLLFRIAPTANREELEDMIAGFDSINELLGGYEEQLNEGYLESIQGMKKDKTSFFYGIKQLLERADSYTRTMYARSLLSPRERLALSKNLVKSLGFTSLLTSVKKVSYAPGSRRVGTKGMYIEADKEGVPFIPAVAEPIGFRRDVGATGRFTEETQPWNAVQAYGQEARFDIQPRQVWAHRGTAFFGERETEDDDSKEDDVPASALRNPAQPSTRTDEDLPEGREQRKARRSPRKQPIRRIALETPPIRDSRFDVRPLEGLGKPKKGRKTNFVL</sequence>
<dbReference type="RefSeq" id="YP_009177795.1">
    <property type="nucleotide sequence ID" value="NC_028269.1"/>
</dbReference>
<evidence type="ECO:0000256" key="1">
    <source>
        <dbReference type="SAM" id="MobiDB-lite"/>
    </source>
</evidence>